<proteinExistence type="predicted"/>
<organism evidence="1 2">
    <name type="scientific">Coffea canephora</name>
    <name type="common">Robusta coffee</name>
    <dbReference type="NCBI Taxonomy" id="49390"/>
    <lineage>
        <taxon>Eukaryota</taxon>
        <taxon>Viridiplantae</taxon>
        <taxon>Streptophyta</taxon>
        <taxon>Embryophyta</taxon>
        <taxon>Tracheophyta</taxon>
        <taxon>Spermatophyta</taxon>
        <taxon>Magnoliopsida</taxon>
        <taxon>eudicotyledons</taxon>
        <taxon>Gunneridae</taxon>
        <taxon>Pentapetalae</taxon>
        <taxon>asterids</taxon>
        <taxon>lamiids</taxon>
        <taxon>Gentianales</taxon>
        <taxon>Rubiaceae</taxon>
        <taxon>Ixoroideae</taxon>
        <taxon>Gardenieae complex</taxon>
        <taxon>Bertiereae - Coffeeae clade</taxon>
        <taxon>Coffeeae</taxon>
        <taxon>Coffea</taxon>
    </lineage>
</organism>
<dbReference type="Gene3D" id="3.40.50.2000">
    <property type="entry name" value="Glycogen Phosphorylase B"/>
    <property type="match status" value="1"/>
</dbReference>
<dbReference type="PANTHER" id="PTHR48044:SF29">
    <property type="entry name" value="GLYCOSYLTRANSFERASE"/>
    <property type="match status" value="1"/>
</dbReference>
<dbReference type="Proteomes" id="UP000295252">
    <property type="component" value="Chromosome IX"/>
</dbReference>
<dbReference type="SUPFAM" id="SSF53756">
    <property type="entry name" value="UDP-Glycosyltransferase/glycogen phosphorylase"/>
    <property type="match status" value="1"/>
</dbReference>
<dbReference type="OrthoDB" id="5835829at2759"/>
<dbReference type="GO" id="GO:1901135">
    <property type="term" value="P:carbohydrate derivative metabolic process"/>
    <property type="evidence" value="ECO:0007669"/>
    <property type="project" value="UniProtKB-ARBA"/>
</dbReference>
<dbReference type="EMBL" id="HG739097">
    <property type="protein sequence ID" value="CDP04734.1"/>
    <property type="molecule type" value="Genomic_DNA"/>
</dbReference>
<dbReference type="OMA" id="ISIHIYL"/>
<keyword evidence="2" id="KW-1185">Reference proteome</keyword>
<dbReference type="PhylomeDB" id="A0A068U987"/>
<dbReference type="GO" id="GO:0008194">
    <property type="term" value="F:UDP-glycosyltransferase activity"/>
    <property type="evidence" value="ECO:0007669"/>
    <property type="project" value="UniProtKB-ARBA"/>
</dbReference>
<dbReference type="Gramene" id="CDP04734">
    <property type="protein sequence ID" value="CDP04734"/>
    <property type="gene ID" value="GSCOC_T00018811001"/>
</dbReference>
<reference evidence="2" key="1">
    <citation type="journal article" date="2014" name="Science">
        <title>The coffee genome provides insight into the convergent evolution of caffeine biosynthesis.</title>
        <authorList>
            <person name="Denoeud F."/>
            <person name="Carretero-Paulet L."/>
            <person name="Dereeper A."/>
            <person name="Droc G."/>
            <person name="Guyot R."/>
            <person name="Pietrella M."/>
            <person name="Zheng C."/>
            <person name="Alberti A."/>
            <person name="Anthony F."/>
            <person name="Aprea G."/>
            <person name="Aury J.M."/>
            <person name="Bento P."/>
            <person name="Bernard M."/>
            <person name="Bocs S."/>
            <person name="Campa C."/>
            <person name="Cenci A."/>
            <person name="Combes M.C."/>
            <person name="Crouzillat D."/>
            <person name="Da Silva C."/>
            <person name="Daddiego L."/>
            <person name="De Bellis F."/>
            <person name="Dussert S."/>
            <person name="Garsmeur O."/>
            <person name="Gayraud T."/>
            <person name="Guignon V."/>
            <person name="Jahn K."/>
            <person name="Jamilloux V."/>
            <person name="Joet T."/>
            <person name="Labadie K."/>
            <person name="Lan T."/>
            <person name="Leclercq J."/>
            <person name="Lepelley M."/>
            <person name="Leroy T."/>
            <person name="Li L.T."/>
            <person name="Librado P."/>
            <person name="Lopez L."/>
            <person name="Munoz A."/>
            <person name="Noel B."/>
            <person name="Pallavicini A."/>
            <person name="Perrotta G."/>
            <person name="Poncet V."/>
            <person name="Pot D."/>
            <person name="Priyono X."/>
            <person name="Rigoreau M."/>
            <person name="Rouard M."/>
            <person name="Rozas J."/>
            <person name="Tranchant-Dubreuil C."/>
            <person name="VanBuren R."/>
            <person name="Zhang Q."/>
            <person name="Andrade A.C."/>
            <person name="Argout X."/>
            <person name="Bertrand B."/>
            <person name="de Kochko A."/>
            <person name="Graziosi G."/>
            <person name="Henry R.J."/>
            <person name="Jayarama X."/>
            <person name="Ming R."/>
            <person name="Nagai C."/>
            <person name="Rounsley S."/>
            <person name="Sankoff D."/>
            <person name="Giuliano G."/>
            <person name="Albert V.A."/>
            <person name="Wincker P."/>
            <person name="Lashermes P."/>
        </authorList>
    </citation>
    <scope>NUCLEOTIDE SEQUENCE [LARGE SCALE GENOMIC DNA]</scope>
    <source>
        <strain evidence="2">cv. DH200-94</strain>
    </source>
</reference>
<protein>
    <submittedName>
        <fullName evidence="1">Uncharacterized protein</fullName>
    </submittedName>
</protein>
<evidence type="ECO:0000313" key="2">
    <source>
        <dbReference type="Proteomes" id="UP000295252"/>
    </source>
</evidence>
<name>A0A068U987_COFCA</name>
<evidence type="ECO:0000313" key="1">
    <source>
        <dbReference type="EMBL" id="CDP04734.1"/>
    </source>
</evidence>
<sequence>MLPILAHGHISPFMELTKKLIDRSIHISIHIYLCSTLINLKPISKKLISIKYTESIELVKFHLPELPELPSHYHTTNELLAHLLPILFYSLKLSNPEIHNIVESLKPDFVI</sequence>
<dbReference type="PANTHER" id="PTHR48044">
    <property type="entry name" value="GLYCOSYLTRANSFERASE"/>
    <property type="match status" value="1"/>
</dbReference>
<dbReference type="AlphaFoldDB" id="A0A068U987"/>
<dbReference type="InParanoid" id="A0A068U987"/>
<accession>A0A068U987</accession>
<gene>
    <name evidence="1" type="ORF">GSCOC_T00018811001</name>
</gene>